<dbReference type="InterPro" id="IPR027787">
    <property type="entry name" value="Alpha/beta-hydrolase_catalytic"/>
</dbReference>
<evidence type="ECO:0000256" key="1">
    <source>
        <dbReference type="SAM" id="MobiDB-lite"/>
    </source>
</evidence>
<feature type="compositionally biased region" description="Basic and acidic residues" evidence="1">
    <location>
        <begin position="227"/>
        <end position="246"/>
    </location>
</feature>
<evidence type="ECO:0000256" key="2">
    <source>
        <dbReference type="SAM" id="Phobius"/>
    </source>
</evidence>
<keyword evidence="6" id="KW-1185">Reference proteome</keyword>
<dbReference type="EMBL" id="BSUN01000001">
    <property type="protein sequence ID" value="GMA36891.1"/>
    <property type="molecule type" value="Genomic_DNA"/>
</dbReference>
<keyword evidence="2" id="KW-0812">Transmembrane</keyword>
<keyword evidence="2" id="KW-0472">Membrane</keyword>
<protein>
    <submittedName>
        <fullName evidence="5">Uncharacterized protein</fullName>
    </submittedName>
</protein>
<keyword evidence="2" id="KW-1133">Transmembrane helix</keyword>
<name>A0ABQ6IHL5_9MICO</name>
<evidence type="ECO:0000259" key="3">
    <source>
        <dbReference type="Pfam" id="PF10081"/>
    </source>
</evidence>
<organism evidence="5 6">
    <name type="scientific">Demequina litorisediminis</name>
    <dbReference type="NCBI Taxonomy" id="1849022"/>
    <lineage>
        <taxon>Bacteria</taxon>
        <taxon>Bacillati</taxon>
        <taxon>Actinomycetota</taxon>
        <taxon>Actinomycetes</taxon>
        <taxon>Micrococcales</taxon>
        <taxon>Demequinaceae</taxon>
        <taxon>Demequina</taxon>
    </lineage>
</organism>
<comment type="caution">
    <text evidence="5">The sequence shown here is derived from an EMBL/GenBank/DDBJ whole genome shotgun (WGS) entry which is preliminary data.</text>
</comment>
<evidence type="ECO:0000259" key="4">
    <source>
        <dbReference type="Pfam" id="PF15420"/>
    </source>
</evidence>
<proteinExistence type="predicted"/>
<dbReference type="InterPro" id="IPR027788">
    <property type="entry name" value="Alpha/beta-hydrolase_N_dom"/>
</dbReference>
<feature type="region of interest" description="Disordered" evidence="1">
    <location>
        <begin position="220"/>
        <end position="246"/>
    </location>
</feature>
<feature type="domain" description="Alpha/beta-hydrolase N-terminal" evidence="4">
    <location>
        <begin position="1"/>
        <end position="126"/>
    </location>
</feature>
<sequence>MEPLSPLVWPVIVITAAATAALLLIIARLLRRLFRWGDGIATRFLPQRLAVTVVAVVLTALIWWVASGAFVNAFFSFSNWTFSGRDLQTNAGAVEPSLAEKSGSPASLVQWDDLGRQGRSFVSTGPTASEIDATSAGGALEPVRAYVGLRSADSLEERAQLLLDELIRTDAFDREILVVATTTGTGYLDPHGVDSLEYLWNGDTAIAGMQYSYLPSLDLAPGGPGRGRGDQQGHLPDHPRLLVDAS</sequence>
<reference evidence="6" key="1">
    <citation type="journal article" date="2019" name="Int. J. Syst. Evol. Microbiol.">
        <title>The Global Catalogue of Microorganisms (GCM) 10K type strain sequencing project: providing services to taxonomists for standard genome sequencing and annotation.</title>
        <authorList>
            <consortium name="The Broad Institute Genomics Platform"/>
            <consortium name="The Broad Institute Genome Sequencing Center for Infectious Disease"/>
            <person name="Wu L."/>
            <person name="Ma J."/>
        </authorList>
    </citation>
    <scope>NUCLEOTIDE SEQUENCE [LARGE SCALE GENOMIC DNA]</scope>
    <source>
        <strain evidence="6">NBRC 112299</strain>
    </source>
</reference>
<evidence type="ECO:0000313" key="5">
    <source>
        <dbReference type="EMBL" id="GMA36891.1"/>
    </source>
</evidence>
<dbReference type="Pfam" id="PF15420">
    <property type="entry name" value="Abhydrolase_9_N"/>
    <property type="match status" value="1"/>
</dbReference>
<dbReference type="Pfam" id="PF10081">
    <property type="entry name" value="Abhydrolase_9"/>
    <property type="match status" value="1"/>
</dbReference>
<feature type="domain" description="Alpha/beta-hydrolase catalytic" evidence="3">
    <location>
        <begin position="143"/>
        <end position="216"/>
    </location>
</feature>
<evidence type="ECO:0000313" key="6">
    <source>
        <dbReference type="Proteomes" id="UP001157125"/>
    </source>
</evidence>
<accession>A0ABQ6IHL5</accession>
<feature type="transmembrane region" description="Helical" evidence="2">
    <location>
        <begin position="51"/>
        <end position="75"/>
    </location>
</feature>
<gene>
    <name evidence="5" type="ORF">GCM10025876_30950</name>
</gene>
<dbReference type="Proteomes" id="UP001157125">
    <property type="component" value="Unassembled WGS sequence"/>
</dbReference>
<feature type="transmembrane region" description="Helical" evidence="2">
    <location>
        <begin position="6"/>
        <end position="30"/>
    </location>
</feature>